<keyword evidence="2" id="KW-1185">Reference proteome</keyword>
<dbReference type="PANTHER" id="PTHR34599">
    <property type="entry name" value="PEROXIDASE-RELATED"/>
    <property type="match status" value="1"/>
</dbReference>
<dbReference type="Gene3D" id="1.10.606.20">
    <property type="match status" value="1"/>
</dbReference>
<dbReference type="EMBL" id="BONW01000032">
    <property type="protein sequence ID" value="GIG91028.1"/>
    <property type="molecule type" value="Genomic_DNA"/>
</dbReference>
<name>A0ABQ4E8L0_9ACTN</name>
<dbReference type="InterPro" id="IPR036938">
    <property type="entry name" value="PAP2/HPO_sf"/>
</dbReference>
<reference evidence="1 2" key="1">
    <citation type="submission" date="2021-01" db="EMBL/GenBank/DDBJ databases">
        <title>Whole genome shotgun sequence of Plantactinospora endophytica NBRC 110450.</title>
        <authorList>
            <person name="Komaki H."/>
            <person name="Tamura T."/>
        </authorList>
    </citation>
    <scope>NUCLEOTIDE SEQUENCE [LARGE SCALE GENOMIC DNA]</scope>
    <source>
        <strain evidence="1 2">NBRC 110450</strain>
    </source>
</reference>
<protein>
    <recommendedName>
        <fullName evidence="3">Phosphoesterase PA-phosphatase</fullName>
    </recommendedName>
</protein>
<evidence type="ECO:0000313" key="2">
    <source>
        <dbReference type="Proteomes" id="UP000646749"/>
    </source>
</evidence>
<dbReference type="InterPro" id="IPR052559">
    <property type="entry name" value="V-haloperoxidase"/>
</dbReference>
<sequence length="430" mass="45431">MDLAGPAGYVTAMHRSWPKHRLPRRRLFVVTTAAALLASTTVATPTVAGPATAGPRVDTAVEWYDVTAATIATGTRPQVTSSRAWAISWVAAARALRHAPGVRAGDYQDAALASAVHTGLSALVPENAAALDAALATTLARIPAGAARDRGVAAGEREATTLLAERADDGLDPASVNPPFPTPAPQPGIWQPTPPTFTPGQQAGNRYATPFLLDRADRYRPGPPPAVGSARYRADLTEVRVYGAADSTARTQAQTDTATFWLGSSLVLYTGVLRAALAQSREPAARRAGLVAVFHVALVDTQIATSDAKYAYLRWRPVTAIQAGDDPAWTPLHTTPAHPDYPSGHNTYSGAAEQVLTALVGPRARQPFTIGSPSQSGATRTYDRWRPLTDENVDARVWSGIHTRSADLAGVELGRDVAAHALRNAHRLLG</sequence>
<dbReference type="SUPFAM" id="SSF48317">
    <property type="entry name" value="Acid phosphatase/Vanadium-dependent haloperoxidase"/>
    <property type="match status" value="1"/>
</dbReference>
<dbReference type="PANTHER" id="PTHR34599:SF1">
    <property type="entry name" value="PHOSPHATIDIC ACID PHOSPHATASE TYPE 2_HALOPEROXIDASE DOMAIN-CONTAINING PROTEIN"/>
    <property type="match status" value="1"/>
</dbReference>
<dbReference type="Proteomes" id="UP000646749">
    <property type="component" value="Unassembled WGS sequence"/>
</dbReference>
<dbReference type="CDD" id="cd03398">
    <property type="entry name" value="PAP2_haloperoxidase"/>
    <property type="match status" value="1"/>
</dbReference>
<evidence type="ECO:0000313" key="1">
    <source>
        <dbReference type="EMBL" id="GIG91028.1"/>
    </source>
</evidence>
<gene>
    <name evidence="1" type="ORF">Pen02_59640</name>
</gene>
<evidence type="ECO:0008006" key="3">
    <source>
        <dbReference type="Google" id="ProtNLM"/>
    </source>
</evidence>
<organism evidence="1 2">
    <name type="scientific">Plantactinospora endophytica</name>
    <dbReference type="NCBI Taxonomy" id="673535"/>
    <lineage>
        <taxon>Bacteria</taxon>
        <taxon>Bacillati</taxon>
        <taxon>Actinomycetota</taxon>
        <taxon>Actinomycetes</taxon>
        <taxon>Micromonosporales</taxon>
        <taxon>Micromonosporaceae</taxon>
        <taxon>Plantactinospora</taxon>
    </lineage>
</organism>
<comment type="caution">
    <text evidence="1">The sequence shown here is derived from an EMBL/GenBank/DDBJ whole genome shotgun (WGS) entry which is preliminary data.</text>
</comment>
<accession>A0ABQ4E8L0</accession>
<proteinExistence type="predicted"/>